<feature type="transmembrane region" description="Helical" evidence="1">
    <location>
        <begin position="22"/>
        <end position="43"/>
    </location>
</feature>
<sequence>MPPSKLIINVIPMDFKMLRFQVIRSFGLCLATEAMYIGVRMFYFAHKLTVLAKKVIKEMEDKLQEPTIMRNHSRALMYNQVRTLMIKSYWFGVQKKVVATFWILGGVAAYILFI</sequence>
<dbReference type="AlphaFoldDB" id="A0A1B6BXN4"/>
<organism evidence="2">
    <name type="scientific">Clastoptera arizonana</name>
    <name type="common">Arizona spittle bug</name>
    <dbReference type="NCBI Taxonomy" id="38151"/>
    <lineage>
        <taxon>Eukaryota</taxon>
        <taxon>Metazoa</taxon>
        <taxon>Ecdysozoa</taxon>
        <taxon>Arthropoda</taxon>
        <taxon>Hexapoda</taxon>
        <taxon>Insecta</taxon>
        <taxon>Pterygota</taxon>
        <taxon>Neoptera</taxon>
        <taxon>Paraneoptera</taxon>
        <taxon>Hemiptera</taxon>
        <taxon>Auchenorrhyncha</taxon>
        <taxon>Cercopoidea</taxon>
        <taxon>Clastopteridae</taxon>
        <taxon>Clastoptera</taxon>
    </lineage>
</organism>
<evidence type="ECO:0000313" key="2">
    <source>
        <dbReference type="EMBL" id="JAS06026.1"/>
    </source>
</evidence>
<protein>
    <submittedName>
        <fullName evidence="2">Uncharacterized protein</fullName>
    </submittedName>
</protein>
<name>A0A1B6BXN4_9HEMI</name>
<accession>A0A1B6BXN4</accession>
<gene>
    <name evidence="2" type="ORF">g.14743</name>
    <name evidence="3" type="ORF">g.14744</name>
</gene>
<feature type="transmembrane region" description="Helical" evidence="1">
    <location>
        <begin position="97"/>
        <end position="113"/>
    </location>
</feature>
<reference evidence="2" key="1">
    <citation type="submission" date="2015-12" db="EMBL/GenBank/DDBJ databases">
        <title>De novo transcriptome assembly of four potential Pierce s Disease insect vectors from Arizona vineyards.</title>
        <authorList>
            <person name="Tassone E.E."/>
        </authorList>
    </citation>
    <scope>NUCLEOTIDE SEQUENCE</scope>
</reference>
<keyword evidence="1" id="KW-1133">Transmembrane helix</keyword>
<keyword evidence="1" id="KW-0812">Transmembrane</keyword>
<evidence type="ECO:0000256" key="1">
    <source>
        <dbReference type="SAM" id="Phobius"/>
    </source>
</evidence>
<dbReference type="EMBL" id="GEDC01031272">
    <property type="protein sequence ID" value="JAS06026.1"/>
    <property type="molecule type" value="Transcribed_RNA"/>
</dbReference>
<evidence type="ECO:0000313" key="3">
    <source>
        <dbReference type="EMBL" id="JAS06983.1"/>
    </source>
</evidence>
<keyword evidence="1" id="KW-0472">Membrane</keyword>
<proteinExistence type="predicted"/>
<dbReference type="EMBL" id="GEDC01030315">
    <property type="protein sequence ID" value="JAS06983.1"/>
    <property type="molecule type" value="Transcribed_RNA"/>
</dbReference>